<proteinExistence type="predicted"/>
<name>A0A6J5LW40_9CAUD</name>
<reference evidence="1" key="1">
    <citation type="submission" date="2020-04" db="EMBL/GenBank/DDBJ databases">
        <authorList>
            <person name="Chiriac C."/>
            <person name="Salcher M."/>
            <person name="Ghai R."/>
            <person name="Kavagutti S V."/>
        </authorList>
    </citation>
    <scope>NUCLEOTIDE SEQUENCE</scope>
</reference>
<evidence type="ECO:0000313" key="1">
    <source>
        <dbReference type="EMBL" id="CAB4138695.1"/>
    </source>
</evidence>
<gene>
    <name evidence="1" type="ORF">UFOVP335_10</name>
</gene>
<dbReference type="EMBL" id="LR796348">
    <property type="protein sequence ID" value="CAB4138695.1"/>
    <property type="molecule type" value="Genomic_DNA"/>
</dbReference>
<accession>A0A6J5LW40</accession>
<organism evidence="1">
    <name type="scientific">uncultured Caudovirales phage</name>
    <dbReference type="NCBI Taxonomy" id="2100421"/>
    <lineage>
        <taxon>Viruses</taxon>
        <taxon>Duplodnaviria</taxon>
        <taxon>Heunggongvirae</taxon>
        <taxon>Uroviricota</taxon>
        <taxon>Caudoviricetes</taxon>
        <taxon>Peduoviridae</taxon>
        <taxon>Maltschvirus</taxon>
        <taxon>Maltschvirus maltsch</taxon>
    </lineage>
</organism>
<sequence length="41" mass="4450">MNPYTITEHDCATGIETTREMTPEEIALLPEATDEAPATDA</sequence>
<protein>
    <submittedName>
        <fullName evidence="1">Uncharacterized protein</fullName>
    </submittedName>
</protein>